<dbReference type="InterPro" id="IPR000169">
    <property type="entry name" value="Pept_cys_AS"/>
</dbReference>
<organism evidence="7 8">
    <name type="scientific">Synaphobranchus kaupii</name>
    <name type="common">Kaup's arrowtooth eel</name>
    <dbReference type="NCBI Taxonomy" id="118154"/>
    <lineage>
        <taxon>Eukaryota</taxon>
        <taxon>Metazoa</taxon>
        <taxon>Chordata</taxon>
        <taxon>Craniata</taxon>
        <taxon>Vertebrata</taxon>
        <taxon>Euteleostomi</taxon>
        <taxon>Actinopterygii</taxon>
        <taxon>Neopterygii</taxon>
        <taxon>Teleostei</taxon>
        <taxon>Anguilliformes</taxon>
        <taxon>Synaphobranchidae</taxon>
        <taxon>Synaphobranchus</taxon>
    </lineage>
</organism>
<dbReference type="Gene3D" id="3.90.70.10">
    <property type="entry name" value="Cysteine proteinases"/>
    <property type="match status" value="1"/>
</dbReference>
<dbReference type="GO" id="GO:0006508">
    <property type="term" value="P:proteolysis"/>
    <property type="evidence" value="ECO:0007669"/>
    <property type="project" value="UniProtKB-KW"/>
</dbReference>
<evidence type="ECO:0000256" key="4">
    <source>
        <dbReference type="ARBA" id="ARBA00022807"/>
    </source>
</evidence>
<dbReference type="Pfam" id="PF00112">
    <property type="entry name" value="Peptidase_C1"/>
    <property type="match status" value="1"/>
</dbReference>
<reference evidence="7" key="1">
    <citation type="journal article" date="2023" name="Science">
        <title>Genome structures resolve the early diversification of teleost fishes.</title>
        <authorList>
            <person name="Parey E."/>
            <person name="Louis A."/>
            <person name="Montfort J."/>
            <person name="Bouchez O."/>
            <person name="Roques C."/>
            <person name="Iampietro C."/>
            <person name="Lluch J."/>
            <person name="Castinel A."/>
            <person name="Donnadieu C."/>
            <person name="Desvignes T."/>
            <person name="Floi Bucao C."/>
            <person name="Jouanno E."/>
            <person name="Wen M."/>
            <person name="Mejri S."/>
            <person name="Dirks R."/>
            <person name="Jansen H."/>
            <person name="Henkel C."/>
            <person name="Chen W.J."/>
            <person name="Zahm M."/>
            <person name="Cabau C."/>
            <person name="Klopp C."/>
            <person name="Thompson A.W."/>
            <person name="Robinson-Rechavi M."/>
            <person name="Braasch I."/>
            <person name="Lecointre G."/>
            <person name="Bobe J."/>
            <person name="Postlethwait J.H."/>
            <person name="Berthelot C."/>
            <person name="Roest Crollius H."/>
            <person name="Guiguen Y."/>
        </authorList>
    </citation>
    <scope>NUCLEOTIDE SEQUENCE</scope>
    <source>
        <strain evidence="7">WJC10195</strain>
    </source>
</reference>
<evidence type="ECO:0000259" key="6">
    <source>
        <dbReference type="SMART" id="SM00645"/>
    </source>
</evidence>
<dbReference type="EMBL" id="JAINUF010000003">
    <property type="protein sequence ID" value="KAJ8368076.1"/>
    <property type="molecule type" value="Genomic_DNA"/>
</dbReference>
<evidence type="ECO:0000256" key="5">
    <source>
        <dbReference type="ARBA" id="ARBA00023157"/>
    </source>
</evidence>
<keyword evidence="5" id="KW-1015">Disulfide bond</keyword>
<dbReference type="AlphaFoldDB" id="A0A9Q1FVP3"/>
<dbReference type="OrthoDB" id="3789175at2759"/>
<dbReference type="InterPro" id="IPR038765">
    <property type="entry name" value="Papain-like_cys_pep_sf"/>
</dbReference>
<dbReference type="PROSITE" id="PS00640">
    <property type="entry name" value="THIOL_PROTEASE_ASN"/>
    <property type="match status" value="1"/>
</dbReference>
<comment type="caution">
    <text evidence="7">The sequence shown here is derived from an EMBL/GenBank/DDBJ whole genome shotgun (WGS) entry which is preliminary data.</text>
</comment>
<keyword evidence="3" id="KW-0378">Hydrolase</keyword>
<evidence type="ECO:0000313" key="8">
    <source>
        <dbReference type="Proteomes" id="UP001152622"/>
    </source>
</evidence>
<protein>
    <recommendedName>
        <fullName evidence="6">Peptidase C1A papain C-terminal domain-containing protein</fullName>
    </recommendedName>
</protein>
<accession>A0A9Q1FVP3</accession>
<gene>
    <name evidence="7" type="ORF">SKAU_G00081040</name>
</gene>
<evidence type="ECO:0000256" key="3">
    <source>
        <dbReference type="ARBA" id="ARBA00022801"/>
    </source>
</evidence>
<dbReference type="InterPro" id="IPR039412">
    <property type="entry name" value="CatC"/>
</dbReference>
<keyword evidence="8" id="KW-1185">Reference proteome</keyword>
<comment type="similarity">
    <text evidence="1">Belongs to the peptidase C1 family.</text>
</comment>
<dbReference type="InterPro" id="IPR000668">
    <property type="entry name" value="Peptidase_C1A_C"/>
</dbReference>
<dbReference type="PROSITE" id="PS00639">
    <property type="entry name" value="THIOL_PROTEASE_HIS"/>
    <property type="match status" value="1"/>
</dbReference>
<dbReference type="InterPro" id="IPR025660">
    <property type="entry name" value="Pept_his_AS"/>
</dbReference>
<dbReference type="PRINTS" id="PR00705">
    <property type="entry name" value="PAPAIN"/>
</dbReference>
<keyword evidence="2" id="KW-0645">Protease</keyword>
<name>A0A9Q1FVP3_SYNKA</name>
<dbReference type="Proteomes" id="UP001152622">
    <property type="component" value="Chromosome 3"/>
</dbReference>
<dbReference type="PANTHER" id="PTHR12411">
    <property type="entry name" value="CYSTEINE PROTEASE FAMILY C1-RELATED"/>
    <property type="match status" value="1"/>
</dbReference>
<dbReference type="GO" id="GO:0008234">
    <property type="term" value="F:cysteine-type peptidase activity"/>
    <property type="evidence" value="ECO:0007669"/>
    <property type="project" value="UniProtKB-KW"/>
</dbReference>
<dbReference type="CDD" id="cd02621">
    <property type="entry name" value="Peptidase_C1A_CathepsinC"/>
    <property type="match status" value="1"/>
</dbReference>
<feature type="domain" description="Peptidase C1A papain C-terminal" evidence="6">
    <location>
        <begin position="105"/>
        <end position="331"/>
    </location>
</feature>
<sequence>MFWETTGPVLWARRLLRFPGELPSATNQISNTACSFSVPTNTTTTLCVPSTPFRHPGRPQPTVNTRASLLRSSFEEQVDETPILPARRVKPAPVTAEVAKMAAGLPERWDWRNVNGVNYVSPVRNQAACGSCYSFATMGMLEARIRIRTNNTQTPVLSPQQVVSCSQYSQGCDGGFPYLIGKYIQDFGIVDESCYPYIGSDSRCDVKPGCLRYYTSDYHYVGGFYGACNEAAMMAELVRDGPMGVAFEVYPDFMHYTEGIYHHTGLTDEFNPFELTNHAVLLVGYGKCHKTGQKYWIVKNSWGTGWGESGFFRIRRGSDECSIESIALAAMPVPQL</sequence>
<dbReference type="FunFam" id="3.90.70.10:FF:000062">
    <property type="entry name" value="Dipeptidyl peptidase 1"/>
    <property type="match status" value="1"/>
</dbReference>
<dbReference type="PROSITE" id="PS00139">
    <property type="entry name" value="THIOL_PROTEASE_CYS"/>
    <property type="match status" value="1"/>
</dbReference>
<evidence type="ECO:0000256" key="2">
    <source>
        <dbReference type="ARBA" id="ARBA00022670"/>
    </source>
</evidence>
<dbReference type="InterPro" id="IPR025661">
    <property type="entry name" value="Pept_asp_AS"/>
</dbReference>
<evidence type="ECO:0000256" key="1">
    <source>
        <dbReference type="ARBA" id="ARBA00008455"/>
    </source>
</evidence>
<dbReference type="SUPFAM" id="SSF54001">
    <property type="entry name" value="Cysteine proteinases"/>
    <property type="match status" value="1"/>
</dbReference>
<proteinExistence type="inferred from homology"/>
<keyword evidence="4" id="KW-0788">Thiol protease</keyword>
<dbReference type="InterPro" id="IPR013128">
    <property type="entry name" value="Peptidase_C1A"/>
</dbReference>
<evidence type="ECO:0000313" key="7">
    <source>
        <dbReference type="EMBL" id="KAJ8368076.1"/>
    </source>
</evidence>
<dbReference type="SMART" id="SM00645">
    <property type="entry name" value="Pept_C1"/>
    <property type="match status" value="1"/>
</dbReference>